<dbReference type="AlphaFoldDB" id="A0AAD6HRX8"/>
<name>A0AAD6HRX8_9EURO</name>
<feature type="domain" description="Agd3 C-terminal" evidence="3">
    <location>
        <begin position="603"/>
        <end position="669"/>
    </location>
</feature>
<evidence type="ECO:0000313" key="5">
    <source>
        <dbReference type="Proteomes" id="UP001215712"/>
    </source>
</evidence>
<evidence type="ECO:0008006" key="6">
    <source>
        <dbReference type="Google" id="ProtNLM"/>
    </source>
</evidence>
<evidence type="ECO:0000259" key="3">
    <source>
        <dbReference type="Pfam" id="PF25117"/>
    </source>
</evidence>
<evidence type="ECO:0000259" key="2">
    <source>
        <dbReference type="Pfam" id="PF25116"/>
    </source>
</evidence>
<feature type="domain" description="Agd3 deacetylase" evidence="1">
    <location>
        <begin position="239"/>
        <end position="601"/>
    </location>
</feature>
<reference evidence="4" key="2">
    <citation type="submission" date="2023-01" db="EMBL/GenBank/DDBJ databases">
        <authorList>
            <person name="Petersen C."/>
        </authorList>
    </citation>
    <scope>NUCLEOTIDE SEQUENCE</scope>
    <source>
        <strain evidence="4">IBT 17514</strain>
    </source>
</reference>
<dbReference type="PANTHER" id="PTHR31002">
    <property type="entry name" value="SERIPAUPERIN"/>
    <property type="match status" value="1"/>
</dbReference>
<feature type="domain" description="Agd3 CBM87" evidence="2">
    <location>
        <begin position="13"/>
        <end position="225"/>
    </location>
</feature>
<dbReference type="Pfam" id="PF25116">
    <property type="entry name" value="CBM87_Agd3"/>
    <property type="match status" value="1"/>
</dbReference>
<dbReference type="InterPro" id="IPR056827">
    <property type="entry name" value="CBM87_Agd3"/>
</dbReference>
<dbReference type="InterPro" id="IPR050788">
    <property type="entry name" value="Yeast_SRP1/TIP1_CWP"/>
</dbReference>
<keyword evidence="5" id="KW-1185">Reference proteome</keyword>
<organism evidence="4 5">
    <name type="scientific">Penicillium malachiteum</name>
    <dbReference type="NCBI Taxonomy" id="1324776"/>
    <lineage>
        <taxon>Eukaryota</taxon>
        <taxon>Fungi</taxon>
        <taxon>Dikarya</taxon>
        <taxon>Ascomycota</taxon>
        <taxon>Pezizomycotina</taxon>
        <taxon>Eurotiomycetes</taxon>
        <taxon>Eurotiomycetidae</taxon>
        <taxon>Eurotiales</taxon>
        <taxon>Aspergillaceae</taxon>
        <taxon>Penicillium</taxon>
    </lineage>
</organism>
<evidence type="ECO:0000313" key="4">
    <source>
        <dbReference type="EMBL" id="KAJ5733688.1"/>
    </source>
</evidence>
<reference evidence="4" key="1">
    <citation type="journal article" date="2023" name="IMA Fungus">
        <title>Comparative genomic study of the Penicillium genus elucidates a diverse pangenome and 15 lateral gene transfer events.</title>
        <authorList>
            <person name="Petersen C."/>
            <person name="Sorensen T."/>
            <person name="Nielsen M.R."/>
            <person name="Sondergaard T.E."/>
            <person name="Sorensen J.L."/>
            <person name="Fitzpatrick D.A."/>
            <person name="Frisvad J.C."/>
            <person name="Nielsen K.L."/>
        </authorList>
    </citation>
    <scope>NUCLEOTIDE SEQUENCE</scope>
    <source>
        <strain evidence="4">IBT 17514</strain>
    </source>
</reference>
<protein>
    <recommendedName>
        <fullName evidence="6">Extracellular serine-rich protein</fullName>
    </recommendedName>
</protein>
<dbReference type="PANTHER" id="PTHR31002:SF34">
    <property type="entry name" value="CELL WALL PROTEIN CWP1-RELATED"/>
    <property type="match status" value="1"/>
</dbReference>
<dbReference type="EMBL" id="JAQJAN010000003">
    <property type="protein sequence ID" value="KAJ5733688.1"/>
    <property type="molecule type" value="Genomic_DNA"/>
</dbReference>
<comment type="caution">
    <text evidence="4">The sequence shown here is derived from an EMBL/GenBank/DDBJ whole genome shotgun (WGS) entry which is preliminary data.</text>
</comment>
<dbReference type="InterPro" id="IPR056825">
    <property type="entry name" value="Agd3_C"/>
</dbReference>
<proteinExistence type="predicted"/>
<accession>A0AAD6HRX8</accession>
<dbReference type="InterPro" id="IPR056826">
    <property type="entry name" value="Agd3_CE"/>
</dbReference>
<evidence type="ECO:0000259" key="1">
    <source>
        <dbReference type="Pfam" id="PF25115"/>
    </source>
</evidence>
<dbReference type="Proteomes" id="UP001215712">
    <property type="component" value="Unassembled WGS sequence"/>
</dbReference>
<dbReference type="Pfam" id="PF25117">
    <property type="entry name" value="Agd3_C"/>
    <property type="match status" value="1"/>
</dbReference>
<dbReference type="Pfam" id="PF25115">
    <property type="entry name" value="Agd3_CE"/>
    <property type="match status" value="1"/>
</dbReference>
<gene>
    <name evidence="4" type="ORF">N7493_002474</name>
</gene>
<sequence>MSSVSTTSAAAIAANILVIARDSSSANVASFGLNGYGIPYTTLIVPQDGADLPELESDSGGNFGGIVVASGISYEYDSGWASGLTTNQWNQLYAYQLEYGVRMVQYDVYPGSDYGTQILSGTDGCCDTGVEQDISFTDVSDFPTAGLKTGAGVSTEGLWHYSSTILNTSNTKEIASFAANSVITTDTTAAVINNFDGREQMVFHMSLDPTWSSTSAYLQHAWITWMTRGLHAGWRRVNLNTQIDDMMLTTNIYEPSGTTFRITTDDMDAIRDWIPTINAKMNDGSSYWPEVGFNGNGNIDFSSNFDDGWGICSGGGVYPSGAATTPAEWKKALGTGTDRWPTTPTTYDWTTDCTSRDDLLIWWQDNLNSFGHLSHTFTHEAQDNATYADIYKEISFNQAWLKQVGIDQAEHFTANGIIPPAITGLHNGDALQAWYDNGITNCVGDNTRSALLNAENAMWPYWTVTSTDGFDGMQVNPRWSTRIYYDCCTPSCTLDEWINTSTGSGTFDDLLEAEKDDTMRHLFGLYHDPYMFHQANLRNSDTDPITVNGASGQYSLFQAWVEVAVQEFVRLVDWPLVTIKHADMSAGFKARYTRDACGYAVSYTTQNQKITGVTVSATGNTCSEPIPVTFPVAPTDTQGFTTEQLGSDPLTIWVELSGSPVSFTLSTPIAL</sequence>